<sequence>MCKGIMMIIPGLVSDIIGLVITIMIISLNMIKTKKEADYVIKAKEADPIIEA</sequence>
<gene>
    <name evidence="2" type="ORF">ACFOU2_19265</name>
</gene>
<proteinExistence type="predicted"/>
<accession>A0ABV8B5A8</accession>
<evidence type="ECO:0000256" key="1">
    <source>
        <dbReference type="SAM" id="Phobius"/>
    </source>
</evidence>
<reference evidence="3" key="1">
    <citation type="journal article" date="2019" name="Int. J. Syst. Evol. Microbiol.">
        <title>The Global Catalogue of Microorganisms (GCM) 10K type strain sequencing project: providing services to taxonomists for standard genome sequencing and annotation.</title>
        <authorList>
            <consortium name="The Broad Institute Genomics Platform"/>
            <consortium name="The Broad Institute Genome Sequencing Center for Infectious Disease"/>
            <person name="Wu L."/>
            <person name="Ma J."/>
        </authorList>
    </citation>
    <scope>NUCLEOTIDE SEQUENCE [LARGE SCALE GENOMIC DNA]</scope>
    <source>
        <strain evidence="3">CCUG 61889</strain>
    </source>
</reference>
<dbReference type="RefSeq" id="WP_377917911.1">
    <property type="nucleotide sequence ID" value="NZ_JBHRZT010000072.1"/>
</dbReference>
<keyword evidence="3" id="KW-1185">Reference proteome</keyword>
<dbReference type="EMBL" id="JBHRZT010000072">
    <property type="protein sequence ID" value="MFC3885493.1"/>
    <property type="molecule type" value="Genomic_DNA"/>
</dbReference>
<protein>
    <submittedName>
        <fullName evidence="2">Uncharacterized protein</fullName>
    </submittedName>
</protein>
<keyword evidence="1" id="KW-1133">Transmembrane helix</keyword>
<name>A0ABV8B5A8_9BACI</name>
<keyword evidence="1" id="KW-0472">Membrane</keyword>
<dbReference type="Proteomes" id="UP001595752">
    <property type="component" value="Unassembled WGS sequence"/>
</dbReference>
<keyword evidence="1" id="KW-0812">Transmembrane</keyword>
<evidence type="ECO:0000313" key="2">
    <source>
        <dbReference type="EMBL" id="MFC3885493.1"/>
    </source>
</evidence>
<evidence type="ECO:0000313" key="3">
    <source>
        <dbReference type="Proteomes" id="UP001595752"/>
    </source>
</evidence>
<feature type="transmembrane region" description="Helical" evidence="1">
    <location>
        <begin position="6"/>
        <end position="26"/>
    </location>
</feature>
<comment type="caution">
    <text evidence="2">The sequence shown here is derived from an EMBL/GenBank/DDBJ whole genome shotgun (WGS) entry which is preliminary data.</text>
</comment>
<organism evidence="2 3">
    <name type="scientific">Bacillus songklensis</name>
    <dbReference type="NCBI Taxonomy" id="1069116"/>
    <lineage>
        <taxon>Bacteria</taxon>
        <taxon>Bacillati</taxon>
        <taxon>Bacillota</taxon>
        <taxon>Bacilli</taxon>
        <taxon>Bacillales</taxon>
        <taxon>Bacillaceae</taxon>
        <taxon>Bacillus</taxon>
    </lineage>
</organism>